<accession>A0AAV9HND5</accession>
<evidence type="ECO:0000313" key="1">
    <source>
        <dbReference type="EMBL" id="KAK4462377.1"/>
    </source>
</evidence>
<sequence length="248" mass="28489">MALWRSLIKDSRMDYLMSTTHTGVQKPPRRPTESFYGNYVDALFRLAMADAKPVRDWDWETHISKTKAELQAEMDFPLVAIALSCDVTGMPSRASCDLDGRKLRATNRKLWDETLSIRKKLYAQVSSQLYVRARCPTPEDMRGEKGKYAWRMGTYTRAGYQRAGIATNIYRWVLEQLHGKGFLGVHVQAQHPWMQKVCLQDGLPYKTFETSKYDVEESCKESACGIRLTRPVICRQFYVELRQGAAGT</sequence>
<evidence type="ECO:0008006" key="3">
    <source>
        <dbReference type="Google" id="ProtNLM"/>
    </source>
</evidence>
<gene>
    <name evidence="1" type="ORF">QBC42DRAFT_327123</name>
</gene>
<dbReference type="AlphaFoldDB" id="A0AAV9HND5"/>
<dbReference type="EMBL" id="MU864973">
    <property type="protein sequence ID" value="KAK4462377.1"/>
    <property type="molecule type" value="Genomic_DNA"/>
</dbReference>
<comment type="caution">
    <text evidence="1">The sequence shown here is derived from an EMBL/GenBank/DDBJ whole genome shotgun (WGS) entry which is preliminary data.</text>
</comment>
<keyword evidence="2" id="KW-1185">Reference proteome</keyword>
<proteinExistence type="predicted"/>
<evidence type="ECO:0000313" key="2">
    <source>
        <dbReference type="Proteomes" id="UP001321749"/>
    </source>
</evidence>
<protein>
    <recommendedName>
        <fullName evidence="3">N-acetyltransferase domain-containing protein</fullName>
    </recommendedName>
</protein>
<reference evidence="1" key="2">
    <citation type="submission" date="2023-06" db="EMBL/GenBank/DDBJ databases">
        <authorList>
            <consortium name="Lawrence Berkeley National Laboratory"/>
            <person name="Mondo S.J."/>
            <person name="Hensen N."/>
            <person name="Bonometti L."/>
            <person name="Westerberg I."/>
            <person name="Brannstrom I.O."/>
            <person name="Guillou S."/>
            <person name="Cros-Aarteil S."/>
            <person name="Calhoun S."/>
            <person name="Haridas S."/>
            <person name="Kuo A."/>
            <person name="Pangilinan J."/>
            <person name="Riley R."/>
            <person name="Labutti K."/>
            <person name="Andreopoulos B."/>
            <person name="Lipzen A."/>
            <person name="Chen C."/>
            <person name="Yanf M."/>
            <person name="Daum C."/>
            <person name="Ng V."/>
            <person name="Clum A."/>
            <person name="Steindorff A."/>
            <person name="Ohm R."/>
            <person name="Martin F."/>
            <person name="Silar P."/>
            <person name="Natvig D."/>
            <person name="Lalanne C."/>
            <person name="Gautier V."/>
            <person name="Ament-Velasquez S.L."/>
            <person name="Kruys A."/>
            <person name="Hutchinson M.I."/>
            <person name="Powell A.J."/>
            <person name="Barry K."/>
            <person name="Miller A.N."/>
            <person name="Grigoriev I.V."/>
            <person name="Debuchy R."/>
            <person name="Gladieux P."/>
            <person name="Thoren M.H."/>
            <person name="Johannesson H."/>
        </authorList>
    </citation>
    <scope>NUCLEOTIDE SEQUENCE</scope>
    <source>
        <strain evidence="1">PSN324</strain>
    </source>
</reference>
<organism evidence="1 2">
    <name type="scientific">Cladorrhinum samala</name>
    <dbReference type="NCBI Taxonomy" id="585594"/>
    <lineage>
        <taxon>Eukaryota</taxon>
        <taxon>Fungi</taxon>
        <taxon>Dikarya</taxon>
        <taxon>Ascomycota</taxon>
        <taxon>Pezizomycotina</taxon>
        <taxon>Sordariomycetes</taxon>
        <taxon>Sordariomycetidae</taxon>
        <taxon>Sordariales</taxon>
        <taxon>Podosporaceae</taxon>
        <taxon>Cladorrhinum</taxon>
    </lineage>
</organism>
<name>A0AAV9HND5_9PEZI</name>
<dbReference type="Proteomes" id="UP001321749">
    <property type="component" value="Unassembled WGS sequence"/>
</dbReference>
<reference evidence="1" key="1">
    <citation type="journal article" date="2023" name="Mol. Phylogenet. Evol.">
        <title>Genome-scale phylogeny and comparative genomics of the fungal order Sordariales.</title>
        <authorList>
            <person name="Hensen N."/>
            <person name="Bonometti L."/>
            <person name="Westerberg I."/>
            <person name="Brannstrom I.O."/>
            <person name="Guillou S."/>
            <person name="Cros-Aarteil S."/>
            <person name="Calhoun S."/>
            <person name="Haridas S."/>
            <person name="Kuo A."/>
            <person name="Mondo S."/>
            <person name="Pangilinan J."/>
            <person name="Riley R."/>
            <person name="LaButti K."/>
            <person name="Andreopoulos B."/>
            <person name="Lipzen A."/>
            <person name="Chen C."/>
            <person name="Yan M."/>
            <person name="Daum C."/>
            <person name="Ng V."/>
            <person name="Clum A."/>
            <person name="Steindorff A."/>
            <person name="Ohm R.A."/>
            <person name="Martin F."/>
            <person name="Silar P."/>
            <person name="Natvig D.O."/>
            <person name="Lalanne C."/>
            <person name="Gautier V."/>
            <person name="Ament-Velasquez S.L."/>
            <person name="Kruys A."/>
            <person name="Hutchinson M.I."/>
            <person name="Powell A.J."/>
            <person name="Barry K."/>
            <person name="Miller A.N."/>
            <person name="Grigoriev I.V."/>
            <person name="Debuchy R."/>
            <person name="Gladieux P."/>
            <person name="Hiltunen Thoren M."/>
            <person name="Johannesson H."/>
        </authorList>
    </citation>
    <scope>NUCLEOTIDE SEQUENCE</scope>
    <source>
        <strain evidence="1">PSN324</strain>
    </source>
</reference>